<dbReference type="AlphaFoldDB" id="A0A6N7WNR4"/>
<proteinExistence type="predicted"/>
<organism evidence="1 2">
    <name type="scientific">Eisenbergiella porci</name>
    <dbReference type="NCBI Taxonomy" id="2652274"/>
    <lineage>
        <taxon>Bacteria</taxon>
        <taxon>Bacillati</taxon>
        <taxon>Bacillota</taxon>
        <taxon>Clostridia</taxon>
        <taxon>Lachnospirales</taxon>
        <taxon>Lachnospiraceae</taxon>
        <taxon>Eisenbergiella</taxon>
    </lineage>
</organism>
<gene>
    <name evidence="1" type="ORF">FYJ45_24735</name>
</gene>
<dbReference type="GeneID" id="86056215"/>
<protein>
    <recommendedName>
        <fullName evidence="3">Ribbon-helix-helix protein, CopG family</fullName>
    </recommendedName>
</protein>
<evidence type="ECO:0000313" key="2">
    <source>
        <dbReference type="Proteomes" id="UP000436047"/>
    </source>
</evidence>
<dbReference type="RefSeq" id="WP_154467687.1">
    <property type="nucleotide sequence ID" value="NZ_VUMI01000062.1"/>
</dbReference>
<evidence type="ECO:0000313" key="1">
    <source>
        <dbReference type="EMBL" id="MSS91324.1"/>
    </source>
</evidence>
<sequence>MRVASEEKGKVRKGFYIEEEVLEQIDSLLQQANVKSRNEFLNQALKFYIGYLTSEKIENYMLSTISSVMHATVKDSENRMARAMYKLAVETSKLSHVIAYSHGVDEGALQKLQAKCADEVKRINGAVRFEDAYEYQHD</sequence>
<keyword evidence="2" id="KW-1185">Reference proteome</keyword>
<comment type="caution">
    <text evidence="1">The sequence shown here is derived from an EMBL/GenBank/DDBJ whole genome shotgun (WGS) entry which is preliminary data.</text>
</comment>
<dbReference type="Proteomes" id="UP000436047">
    <property type="component" value="Unassembled WGS sequence"/>
</dbReference>
<name>A0A6N7WNR4_9FIRM</name>
<reference evidence="1 2" key="1">
    <citation type="submission" date="2019-08" db="EMBL/GenBank/DDBJ databases">
        <title>In-depth cultivation of the pig gut microbiome towards novel bacterial diversity and tailored functional studies.</title>
        <authorList>
            <person name="Wylensek D."/>
            <person name="Hitch T.C.A."/>
            <person name="Clavel T."/>
        </authorList>
    </citation>
    <scope>NUCLEOTIDE SEQUENCE [LARGE SCALE GENOMIC DNA]</scope>
    <source>
        <strain evidence="1 2">WCA-389-WT-23B</strain>
    </source>
</reference>
<evidence type="ECO:0008006" key="3">
    <source>
        <dbReference type="Google" id="ProtNLM"/>
    </source>
</evidence>
<dbReference type="EMBL" id="VUMI01000062">
    <property type="protein sequence ID" value="MSS91324.1"/>
    <property type="molecule type" value="Genomic_DNA"/>
</dbReference>
<accession>A0A6N7WNR4</accession>